<dbReference type="KEGG" id="afx:JZ786_09085"/>
<comment type="cofactor">
    <cofactor evidence="8">
        <name>a divalent metal cation</name>
        <dbReference type="ChEBI" id="CHEBI:60240"/>
    </cofactor>
    <text evidence="8">Binds 2 divalent metal cations per subunit.</text>
</comment>
<keyword evidence="3" id="KW-0645">Protease</keyword>
<sequence length="362" mass="39315">MNQHIPHQAKTSPSEARFAYVKELLVRLLQTPSPTGDTSAIIQLLNEECTSLGLKTRLNRKGGLLIDVQGEDTSKRRFITGHVDTLGAMVKEILPSGRLRLHKIGGYAWNTITGEYCGVRTQGGALITGTAMLHNTSVHVYSDVEKTTAANDNIEIVLDAKVTTADETRALGVAVGDFVHFDPRVQLTDTGFIKSRHLDDKASVAIIVGLLREFLETRTVLPYNLTVLISNNEEIGYGGNSNIPEDTVEYLAVDMGAIGDGQTTDEYCVSICAKDGSGPYHLGLRRHLTALAVDNQLKYAVDIYPNYSSDASAAIRAGADIVHGLIGPGVAHSHAYERTHTEALDNTYRLLRAYLLSSTLQA</sequence>
<evidence type="ECO:0000256" key="2">
    <source>
        <dbReference type="ARBA" id="ARBA00022438"/>
    </source>
</evidence>
<dbReference type="EMBL" id="CP071182">
    <property type="protein sequence ID" value="QSO49057.1"/>
    <property type="molecule type" value="Genomic_DNA"/>
</dbReference>
<dbReference type="Gene3D" id="3.40.630.10">
    <property type="entry name" value="Zn peptidases"/>
    <property type="match status" value="1"/>
</dbReference>
<evidence type="ECO:0000256" key="5">
    <source>
        <dbReference type="ARBA" id="ARBA00022801"/>
    </source>
</evidence>
<name>A0A9X7W231_9BACL</name>
<feature type="binding site" evidence="8">
    <location>
        <position position="199"/>
    </location>
    <ligand>
        <name>Zn(2+)</name>
        <dbReference type="ChEBI" id="CHEBI:29105"/>
        <label>2</label>
    </ligand>
</feature>
<dbReference type="InterPro" id="IPR008007">
    <property type="entry name" value="Peptidase_M42"/>
</dbReference>
<dbReference type="GO" id="GO:0046872">
    <property type="term" value="F:metal ion binding"/>
    <property type="evidence" value="ECO:0007669"/>
    <property type="project" value="UniProtKB-UniRule"/>
</dbReference>
<protein>
    <submittedName>
        <fullName evidence="9">M42 family metallopeptidase</fullName>
    </submittedName>
</protein>
<dbReference type="RefSeq" id="WP_206658371.1">
    <property type="nucleotide sequence ID" value="NZ_CP071182.1"/>
</dbReference>
<dbReference type="GO" id="GO:0006508">
    <property type="term" value="P:proteolysis"/>
    <property type="evidence" value="ECO:0007669"/>
    <property type="project" value="UniProtKB-KW"/>
</dbReference>
<dbReference type="InterPro" id="IPR051464">
    <property type="entry name" value="Peptidase_M42_aminopept"/>
</dbReference>
<evidence type="ECO:0000256" key="4">
    <source>
        <dbReference type="ARBA" id="ARBA00022723"/>
    </source>
</evidence>
<evidence type="ECO:0000256" key="8">
    <source>
        <dbReference type="PIRSR" id="PIRSR001123-2"/>
    </source>
</evidence>
<feature type="binding site" evidence="8">
    <location>
        <position position="234"/>
    </location>
    <ligand>
        <name>Zn(2+)</name>
        <dbReference type="ChEBI" id="CHEBI:29105"/>
        <label>2</label>
    </ligand>
</feature>
<feature type="active site" description="Proton acceptor" evidence="7">
    <location>
        <position position="233"/>
    </location>
</feature>
<evidence type="ECO:0000256" key="3">
    <source>
        <dbReference type="ARBA" id="ARBA00022670"/>
    </source>
</evidence>
<comment type="similarity">
    <text evidence="1 6">Belongs to the peptidase M42 family.</text>
</comment>
<reference evidence="9 10" key="1">
    <citation type="submission" date="2021-02" db="EMBL/GenBank/DDBJ databases">
        <title>Alicyclobacillus curvatus sp. nov. and Alicyclobacillus mengziensis sp. nov., two acidophilic bacteria isolated from acid mine drainage.</title>
        <authorList>
            <person name="Huang Y."/>
        </authorList>
    </citation>
    <scope>NUCLEOTIDE SEQUENCE [LARGE SCALE GENOMIC DNA]</scope>
    <source>
        <strain evidence="9 10">S30H14</strain>
    </source>
</reference>
<keyword evidence="10" id="KW-1185">Reference proteome</keyword>
<keyword evidence="2" id="KW-0031">Aminopeptidase</keyword>
<feature type="binding site" evidence="8">
    <location>
        <position position="254"/>
    </location>
    <ligand>
        <name>Zn(2+)</name>
        <dbReference type="ChEBI" id="CHEBI:29105"/>
        <label>1</label>
    </ligand>
</feature>
<evidence type="ECO:0000313" key="10">
    <source>
        <dbReference type="Proteomes" id="UP000663505"/>
    </source>
</evidence>
<feature type="binding site" evidence="8">
    <location>
        <position position="334"/>
    </location>
    <ligand>
        <name>Zn(2+)</name>
        <dbReference type="ChEBI" id="CHEBI:29105"/>
        <label>2</label>
    </ligand>
</feature>
<evidence type="ECO:0000256" key="1">
    <source>
        <dbReference type="ARBA" id="ARBA00006272"/>
    </source>
</evidence>
<keyword evidence="4 8" id="KW-0479">Metal-binding</keyword>
<dbReference type="PIRSF" id="PIRSF001123">
    <property type="entry name" value="PepA_GA"/>
    <property type="match status" value="1"/>
</dbReference>
<accession>A0A9X7W231</accession>
<evidence type="ECO:0000256" key="7">
    <source>
        <dbReference type="PIRSR" id="PIRSR001123-1"/>
    </source>
</evidence>
<dbReference type="Gene3D" id="2.40.30.40">
    <property type="entry name" value="Peptidase M42, domain 2"/>
    <property type="match status" value="1"/>
</dbReference>
<organism evidence="9 10">
    <name type="scientific">Alicyclobacillus mengziensis</name>
    <dbReference type="NCBI Taxonomy" id="2931921"/>
    <lineage>
        <taxon>Bacteria</taxon>
        <taxon>Bacillati</taxon>
        <taxon>Bacillota</taxon>
        <taxon>Bacilli</taxon>
        <taxon>Bacillales</taxon>
        <taxon>Alicyclobacillaceae</taxon>
        <taxon>Alicyclobacillus</taxon>
    </lineage>
</organism>
<evidence type="ECO:0000256" key="6">
    <source>
        <dbReference type="PIRNR" id="PIRNR001123"/>
    </source>
</evidence>
<dbReference type="PANTHER" id="PTHR32481">
    <property type="entry name" value="AMINOPEPTIDASE"/>
    <property type="match status" value="1"/>
</dbReference>
<evidence type="ECO:0000313" key="9">
    <source>
        <dbReference type="EMBL" id="QSO49057.1"/>
    </source>
</evidence>
<dbReference type="AlphaFoldDB" id="A0A9X7W231"/>
<dbReference type="CDD" id="cd05657">
    <property type="entry name" value="M42_glucanase_like"/>
    <property type="match status" value="1"/>
</dbReference>
<dbReference type="GO" id="GO:0004177">
    <property type="term" value="F:aminopeptidase activity"/>
    <property type="evidence" value="ECO:0007669"/>
    <property type="project" value="UniProtKB-UniRule"/>
</dbReference>
<dbReference type="Proteomes" id="UP000663505">
    <property type="component" value="Chromosome"/>
</dbReference>
<dbReference type="Pfam" id="PF05343">
    <property type="entry name" value="Peptidase_M42"/>
    <property type="match status" value="1"/>
</dbReference>
<keyword evidence="5" id="KW-0378">Hydrolase</keyword>
<dbReference type="InterPro" id="IPR023367">
    <property type="entry name" value="Peptidase_M42_dom2"/>
</dbReference>
<feature type="binding site" evidence="8">
    <location>
        <position position="82"/>
    </location>
    <ligand>
        <name>Zn(2+)</name>
        <dbReference type="ChEBI" id="CHEBI:29105"/>
        <label>1</label>
    </ligand>
</feature>
<dbReference type="SUPFAM" id="SSF53187">
    <property type="entry name" value="Zn-dependent exopeptidases"/>
    <property type="match status" value="1"/>
</dbReference>
<gene>
    <name evidence="9" type="ORF">JZ786_09085</name>
</gene>
<proteinExistence type="inferred from homology"/>
<feature type="binding site" evidence="8">
    <location>
        <position position="199"/>
    </location>
    <ligand>
        <name>Zn(2+)</name>
        <dbReference type="ChEBI" id="CHEBI:29105"/>
        <label>1</label>
    </ligand>
</feature>
<dbReference type="PANTHER" id="PTHR32481:SF7">
    <property type="entry name" value="AMINOPEPTIDASE YHFE-RELATED"/>
    <property type="match status" value="1"/>
</dbReference>
<dbReference type="SUPFAM" id="SSF101821">
    <property type="entry name" value="Aminopeptidase/glucanase lid domain"/>
    <property type="match status" value="1"/>
</dbReference>